<protein>
    <submittedName>
        <fullName evidence="1">Uncharacterized protein</fullName>
    </submittedName>
</protein>
<dbReference type="Bgee" id="WBGene00017848">
    <property type="expression patterns" value="Expressed in embryo and 2 other cell types or tissues"/>
</dbReference>
<evidence type="ECO:0000313" key="1">
    <source>
        <dbReference type="EMBL" id="CCD63923.1"/>
    </source>
</evidence>
<proteinExistence type="predicted"/>
<dbReference type="Proteomes" id="UP000001940">
    <property type="component" value="Chromosome III"/>
</dbReference>
<sequence length="201" mass="23545">MFTMSKNIKGFANMIRTEDPMEVFKAVEGLLEMEIPFKYFERYNLKDLILSKVLKSIGGLLIRRLQVTLEEKDFEDKFQKEDPESLEDGEMEEIQMLMMTPTKNDFMRAQQQLDECGYKDLPEDIQESHEFTRALTVIDAYRCGHETPEPTTEFFKIDTSDIKDTTMDNLNEINCMANKENRARVNKSKQTSQSIRRIAPF</sequence>
<accession>Q9N5U9</accession>
<dbReference type="RefSeq" id="NP_498451.1">
    <property type="nucleotide sequence ID" value="NM_066050.1"/>
</dbReference>
<dbReference type="SMR" id="Q9N5U9"/>
<dbReference type="PaxDb" id="6239-F27B3.6"/>
<dbReference type="CTD" id="185006"/>
<dbReference type="GeneID" id="185006"/>
<dbReference type="UCSC" id="F27B3.6">
    <property type="organism name" value="c. elegans"/>
</dbReference>
<dbReference type="IntAct" id="Q9N5U9">
    <property type="interactions" value="1"/>
</dbReference>
<dbReference type="EMBL" id="BX284603">
    <property type="protein sequence ID" value="CCD63923.1"/>
    <property type="molecule type" value="Genomic_DNA"/>
</dbReference>
<dbReference type="FunCoup" id="Q9N5U9">
    <property type="interactions" value="173"/>
</dbReference>
<organism evidence="1 2">
    <name type="scientific">Caenorhabditis elegans</name>
    <dbReference type="NCBI Taxonomy" id="6239"/>
    <lineage>
        <taxon>Eukaryota</taxon>
        <taxon>Metazoa</taxon>
        <taxon>Ecdysozoa</taxon>
        <taxon>Nematoda</taxon>
        <taxon>Chromadorea</taxon>
        <taxon>Rhabditida</taxon>
        <taxon>Rhabditina</taxon>
        <taxon>Rhabditomorpha</taxon>
        <taxon>Rhabditoidea</taxon>
        <taxon>Rhabditidae</taxon>
        <taxon>Peloderinae</taxon>
        <taxon>Caenorhabditis</taxon>
    </lineage>
</organism>
<keyword evidence="2" id="KW-1185">Reference proteome</keyword>
<dbReference type="OMA" id="EINCMAN"/>
<dbReference type="AlphaFoldDB" id="Q9N5U9"/>
<evidence type="ECO:0000313" key="2">
    <source>
        <dbReference type="Proteomes" id="UP000001940"/>
    </source>
</evidence>
<dbReference type="STRING" id="6239.F27B3.6.1"/>
<dbReference type="HOGENOM" id="CLU_1361528_0_0_1"/>
<dbReference type="WormBase" id="F27B3.6">
    <property type="protein sequence ID" value="CE24925"/>
    <property type="gene ID" value="WBGene00017848"/>
</dbReference>
<evidence type="ECO:0000313" key="3">
    <source>
        <dbReference type="WormBase" id="F27B3.6"/>
    </source>
</evidence>
<reference evidence="1 2" key="1">
    <citation type="journal article" date="1998" name="Science">
        <title>Genome sequence of the nematode C. elegans: a platform for investigating biology.</title>
        <authorList>
            <consortium name="The C. elegans sequencing consortium"/>
            <person name="Sulson J.E."/>
            <person name="Waterston R."/>
        </authorList>
    </citation>
    <scope>NUCLEOTIDE SEQUENCE [LARGE SCALE GENOMIC DNA]</scope>
    <source>
        <strain evidence="1 2">Bristol N2</strain>
    </source>
</reference>
<dbReference type="InParanoid" id="Q9N5U9"/>
<gene>
    <name evidence="1" type="ORF">CELE_F27B3.6</name>
    <name evidence="1 3" type="ORF">F27B3.6</name>
</gene>
<dbReference type="KEGG" id="cel:CELE_F27B3.6"/>
<name>Q9N5U9_CAEEL</name>
<dbReference type="AGR" id="WB:WBGene00017848"/>